<proteinExistence type="inferred from homology"/>
<dbReference type="PRINTS" id="PR00725">
    <property type="entry name" value="DADACBPTASE1"/>
</dbReference>
<dbReference type="SMART" id="SM00936">
    <property type="entry name" value="PBP5_C"/>
    <property type="match status" value="1"/>
</dbReference>
<dbReference type="SUPFAM" id="SSF69189">
    <property type="entry name" value="Penicillin-binding protein associated domain"/>
    <property type="match status" value="1"/>
</dbReference>
<dbReference type="InterPro" id="IPR012338">
    <property type="entry name" value="Beta-lactam/transpept-like"/>
</dbReference>
<keyword evidence="8" id="KW-0378">Hydrolase</keyword>
<evidence type="ECO:0000256" key="7">
    <source>
        <dbReference type="ARBA" id="ARBA00022729"/>
    </source>
</evidence>
<feature type="active site" evidence="13">
    <location>
        <position position="122"/>
    </location>
</feature>
<dbReference type="InterPro" id="IPR018044">
    <property type="entry name" value="Peptidase_S11"/>
</dbReference>
<protein>
    <recommendedName>
        <fullName evidence="4">serine-type D-Ala-D-Ala carboxypeptidase</fullName>
        <ecNumber evidence="4">3.4.16.4</ecNumber>
    </recommendedName>
</protein>
<accession>A0A9D2CZD4</accession>
<evidence type="ECO:0000256" key="4">
    <source>
        <dbReference type="ARBA" id="ARBA00012448"/>
    </source>
</evidence>
<dbReference type="EC" id="3.4.16.4" evidence="4"/>
<evidence type="ECO:0000313" key="18">
    <source>
        <dbReference type="EMBL" id="HIZ03638.1"/>
    </source>
</evidence>
<evidence type="ECO:0000256" key="8">
    <source>
        <dbReference type="ARBA" id="ARBA00022801"/>
    </source>
</evidence>
<evidence type="ECO:0000256" key="11">
    <source>
        <dbReference type="ARBA" id="ARBA00023316"/>
    </source>
</evidence>
<evidence type="ECO:0000256" key="2">
    <source>
        <dbReference type="ARBA" id="ARBA00004752"/>
    </source>
</evidence>
<gene>
    <name evidence="18" type="ORF">H9727_05060</name>
</gene>
<evidence type="ECO:0000256" key="12">
    <source>
        <dbReference type="ARBA" id="ARBA00034000"/>
    </source>
</evidence>
<dbReference type="SUPFAM" id="SSF56601">
    <property type="entry name" value="beta-lactamase/transpeptidase-like"/>
    <property type="match status" value="1"/>
</dbReference>
<evidence type="ECO:0000256" key="16">
    <source>
        <dbReference type="SAM" id="SignalP"/>
    </source>
</evidence>
<feature type="signal peptide" evidence="16">
    <location>
        <begin position="1"/>
        <end position="23"/>
    </location>
</feature>
<dbReference type="InterPro" id="IPR015956">
    <property type="entry name" value="Peniciliin-bd_prot_C_sf"/>
</dbReference>
<dbReference type="InterPro" id="IPR012907">
    <property type="entry name" value="Peptidase_S11_C"/>
</dbReference>
<name>A0A9D2CZD4_9FIRM</name>
<dbReference type="Pfam" id="PF00768">
    <property type="entry name" value="Peptidase_S11"/>
    <property type="match status" value="1"/>
</dbReference>
<reference evidence="18" key="1">
    <citation type="journal article" date="2021" name="PeerJ">
        <title>Extensive microbial diversity within the chicken gut microbiome revealed by metagenomics and culture.</title>
        <authorList>
            <person name="Gilroy R."/>
            <person name="Ravi A."/>
            <person name="Getino M."/>
            <person name="Pursley I."/>
            <person name="Horton D.L."/>
            <person name="Alikhan N.F."/>
            <person name="Baker D."/>
            <person name="Gharbi K."/>
            <person name="Hall N."/>
            <person name="Watson M."/>
            <person name="Adriaenssens E.M."/>
            <person name="Foster-Nyarko E."/>
            <person name="Jarju S."/>
            <person name="Secka A."/>
            <person name="Antonio M."/>
            <person name="Oren A."/>
            <person name="Chaudhuri R.R."/>
            <person name="La Ragione R."/>
            <person name="Hildebrand F."/>
            <person name="Pallen M.J."/>
        </authorList>
    </citation>
    <scope>NUCLEOTIDE SEQUENCE</scope>
    <source>
        <strain evidence="18">CHK187-5294</strain>
    </source>
</reference>
<dbReference type="GO" id="GO:0009002">
    <property type="term" value="F:serine-type D-Ala-D-Ala carboxypeptidase activity"/>
    <property type="evidence" value="ECO:0007669"/>
    <property type="project" value="UniProtKB-EC"/>
</dbReference>
<dbReference type="Proteomes" id="UP000824132">
    <property type="component" value="Unassembled WGS sequence"/>
</dbReference>
<evidence type="ECO:0000256" key="10">
    <source>
        <dbReference type="ARBA" id="ARBA00022984"/>
    </source>
</evidence>
<keyword evidence="6" id="KW-0645">Protease</keyword>
<evidence type="ECO:0000256" key="13">
    <source>
        <dbReference type="PIRSR" id="PIRSR618044-1"/>
    </source>
</evidence>
<feature type="chain" id="PRO_5038647499" description="serine-type D-Ala-D-Ala carboxypeptidase" evidence="16">
    <location>
        <begin position="24"/>
        <end position="384"/>
    </location>
</feature>
<evidence type="ECO:0000256" key="15">
    <source>
        <dbReference type="RuleBase" id="RU004016"/>
    </source>
</evidence>
<comment type="function">
    <text evidence="1">Removes C-terminal D-alanyl residues from sugar-peptide cell wall precursors.</text>
</comment>
<comment type="pathway">
    <text evidence="2">Cell wall biogenesis; peptidoglycan biosynthesis.</text>
</comment>
<dbReference type="EMBL" id="DXCL01000026">
    <property type="protein sequence ID" value="HIZ03638.1"/>
    <property type="molecule type" value="Genomic_DNA"/>
</dbReference>
<evidence type="ECO:0000256" key="1">
    <source>
        <dbReference type="ARBA" id="ARBA00003217"/>
    </source>
</evidence>
<dbReference type="GO" id="GO:0006508">
    <property type="term" value="P:proteolysis"/>
    <property type="evidence" value="ECO:0007669"/>
    <property type="project" value="UniProtKB-KW"/>
</dbReference>
<feature type="binding site" evidence="14">
    <location>
        <position position="228"/>
    </location>
    <ligand>
        <name>substrate</name>
    </ligand>
</feature>
<feature type="domain" description="Peptidase S11 D-Ala-D-Ala carboxypeptidase A C-terminal" evidence="17">
    <location>
        <begin position="278"/>
        <end position="368"/>
    </location>
</feature>
<keyword evidence="5 18" id="KW-0121">Carboxypeptidase</keyword>
<feature type="active site" description="Proton acceptor" evidence="13">
    <location>
        <position position="65"/>
    </location>
</feature>
<keyword evidence="7 16" id="KW-0732">Signal</keyword>
<comment type="catalytic activity">
    <reaction evidence="12">
        <text>Preferential cleavage: (Ac)2-L-Lys-D-Ala-|-D-Ala. Also transpeptidation of peptidyl-alanyl moieties that are N-acyl substituents of D-alanine.</text>
        <dbReference type="EC" id="3.4.16.4"/>
    </reaction>
</comment>
<comment type="similarity">
    <text evidence="3 15">Belongs to the peptidase S11 family.</text>
</comment>
<evidence type="ECO:0000256" key="14">
    <source>
        <dbReference type="PIRSR" id="PIRSR618044-2"/>
    </source>
</evidence>
<sequence length="384" mass="42375">MIKKSVLAVLLGAVCLFMPIVGSHTDANAEAQAAYKAFYSADFYSGTKIQAEKETEHYPIASMCKIMTLLLCFEAEEEGVLSFDEQICVSERASGMGGSQVFLEAGAEYPAGELVKSICIASANDSCVALAERLAGSEEKFVERMNERAKQLEMNNTIFVNCTGLPSGGQYSCAKDAATMLCALMRHKKYFEFSKIWLDNMQHPEGRVTEMANTNKMIRSYSGCDAGKTGFTNEAGFCLAASAQRGTMRVVSVVIGAESSKARFEKTKEAFDYAFANYTNKAVLDANTPLDEKCPVSGGKKTEMSAKPERSCYIFCSKSDKDEIFYEIEFEKIKAPVSENDAVGYITVYKNNVEADRLRLLANESVNRLSYLDSLRQIADRWVI</sequence>
<evidence type="ECO:0000256" key="9">
    <source>
        <dbReference type="ARBA" id="ARBA00022960"/>
    </source>
</evidence>
<keyword evidence="11" id="KW-0961">Cell wall biogenesis/degradation</keyword>
<keyword evidence="10" id="KW-0573">Peptidoglycan synthesis</keyword>
<evidence type="ECO:0000256" key="5">
    <source>
        <dbReference type="ARBA" id="ARBA00022645"/>
    </source>
</evidence>
<dbReference type="GO" id="GO:0008360">
    <property type="term" value="P:regulation of cell shape"/>
    <property type="evidence" value="ECO:0007669"/>
    <property type="project" value="UniProtKB-KW"/>
</dbReference>
<dbReference type="Pfam" id="PF07943">
    <property type="entry name" value="PBP5_C"/>
    <property type="match status" value="1"/>
</dbReference>
<dbReference type="GO" id="GO:0009252">
    <property type="term" value="P:peptidoglycan biosynthetic process"/>
    <property type="evidence" value="ECO:0007669"/>
    <property type="project" value="UniProtKB-KW"/>
</dbReference>
<evidence type="ECO:0000256" key="6">
    <source>
        <dbReference type="ARBA" id="ARBA00022670"/>
    </source>
</evidence>
<dbReference type="InterPro" id="IPR001967">
    <property type="entry name" value="Peptidase_S11_N"/>
</dbReference>
<dbReference type="Gene3D" id="2.60.410.10">
    <property type="entry name" value="D-Ala-D-Ala carboxypeptidase, C-terminal domain"/>
    <property type="match status" value="1"/>
</dbReference>
<evidence type="ECO:0000259" key="17">
    <source>
        <dbReference type="SMART" id="SM00936"/>
    </source>
</evidence>
<evidence type="ECO:0000256" key="3">
    <source>
        <dbReference type="ARBA" id="ARBA00007164"/>
    </source>
</evidence>
<comment type="caution">
    <text evidence="18">The sequence shown here is derived from an EMBL/GenBank/DDBJ whole genome shotgun (WGS) entry which is preliminary data.</text>
</comment>
<dbReference type="PANTHER" id="PTHR21581:SF6">
    <property type="entry name" value="TRAFFICKING PROTEIN PARTICLE COMPLEX SUBUNIT 12"/>
    <property type="match status" value="1"/>
</dbReference>
<dbReference type="AlphaFoldDB" id="A0A9D2CZD4"/>
<dbReference type="PANTHER" id="PTHR21581">
    <property type="entry name" value="D-ALANYL-D-ALANINE CARBOXYPEPTIDASE"/>
    <property type="match status" value="1"/>
</dbReference>
<keyword evidence="9" id="KW-0133">Cell shape</keyword>
<dbReference type="GO" id="GO:0071555">
    <property type="term" value="P:cell wall organization"/>
    <property type="evidence" value="ECO:0007669"/>
    <property type="project" value="UniProtKB-KW"/>
</dbReference>
<feature type="active site" description="Acyl-ester intermediate" evidence="13">
    <location>
        <position position="62"/>
    </location>
</feature>
<reference evidence="18" key="2">
    <citation type="submission" date="2021-04" db="EMBL/GenBank/DDBJ databases">
        <authorList>
            <person name="Gilroy R."/>
        </authorList>
    </citation>
    <scope>NUCLEOTIDE SEQUENCE</scope>
    <source>
        <strain evidence="18">CHK187-5294</strain>
    </source>
</reference>
<dbReference type="Gene3D" id="3.40.710.10">
    <property type="entry name" value="DD-peptidase/beta-lactamase superfamily"/>
    <property type="match status" value="1"/>
</dbReference>
<organism evidence="18 19">
    <name type="scientific">Candidatus Borkfalkia avistercoris</name>
    <dbReference type="NCBI Taxonomy" id="2838504"/>
    <lineage>
        <taxon>Bacteria</taxon>
        <taxon>Bacillati</taxon>
        <taxon>Bacillota</taxon>
        <taxon>Clostridia</taxon>
        <taxon>Christensenellales</taxon>
        <taxon>Christensenellaceae</taxon>
        <taxon>Candidatus Borkfalkia</taxon>
    </lineage>
</organism>
<evidence type="ECO:0000313" key="19">
    <source>
        <dbReference type="Proteomes" id="UP000824132"/>
    </source>
</evidence>
<dbReference type="InterPro" id="IPR037167">
    <property type="entry name" value="Peptidase_S11_C_sf"/>
</dbReference>